<protein>
    <submittedName>
        <fullName evidence="4">DUF1446 domain-containing protein</fullName>
    </submittedName>
</protein>
<evidence type="ECO:0000259" key="2">
    <source>
        <dbReference type="Pfam" id="PF07287"/>
    </source>
</evidence>
<reference evidence="4 5" key="1">
    <citation type="submission" date="2020-04" db="EMBL/GenBank/DDBJ databases">
        <title>Gordonia sp. nov. TBRC 11910.</title>
        <authorList>
            <person name="Suriyachadkun C."/>
        </authorList>
    </citation>
    <scope>NUCLEOTIDE SEQUENCE [LARGE SCALE GENOMIC DNA]</scope>
    <source>
        <strain evidence="4 5">TBRC 11910</strain>
    </source>
</reference>
<dbReference type="Proteomes" id="UP000550729">
    <property type="component" value="Unassembled WGS sequence"/>
</dbReference>
<feature type="domain" description="Acyclic terpene utilisation N-terminal" evidence="2">
    <location>
        <begin position="7"/>
        <end position="442"/>
    </location>
</feature>
<evidence type="ECO:0000259" key="3">
    <source>
        <dbReference type="Pfam" id="PF23544"/>
    </source>
</evidence>
<dbReference type="InterPro" id="IPR010839">
    <property type="entry name" value="AtuA_N"/>
</dbReference>
<proteinExistence type="predicted"/>
<evidence type="ECO:0000313" key="4">
    <source>
        <dbReference type="EMBL" id="NMO00594.1"/>
    </source>
</evidence>
<organism evidence="4 5">
    <name type="scientific">Gordonia asplenii</name>
    <dbReference type="NCBI Taxonomy" id="2725283"/>
    <lineage>
        <taxon>Bacteria</taxon>
        <taxon>Bacillati</taxon>
        <taxon>Actinomycetota</taxon>
        <taxon>Actinomycetes</taxon>
        <taxon>Mycobacteriales</taxon>
        <taxon>Gordoniaceae</taxon>
        <taxon>Gordonia</taxon>
    </lineage>
</organism>
<accession>A0A848KNG9</accession>
<dbReference type="RefSeq" id="WP_170193106.1">
    <property type="nucleotide sequence ID" value="NZ_JABBNB010000004.1"/>
</dbReference>
<dbReference type="AlphaFoldDB" id="A0A848KNG9"/>
<comment type="caution">
    <text evidence="4">The sequence shown here is derived from an EMBL/GenBank/DDBJ whole genome shotgun (WGS) entry which is preliminary data.</text>
</comment>
<evidence type="ECO:0000313" key="5">
    <source>
        <dbReference type="Proteomes" id="UP000550729"/>
    </source>
</evidence>
<dbReference type="Pfam" id="PF07287">
    <property type="entry name" value="AtuA"/>
    <property type="match status" value="1"/>
</dbReference>
<dbReference type="PANTHER" id="PTHR47585">
    <property type="match status" value="1"/>
</dbReference>
<feature type="region of interest" description="Disordered" evidence="1">
    <location>
        <begin position="448"/>
        <end position="479"/>
    </location>
</feature>
<gene>
    <name evidence="4" type="ORF">HH308_05115</name>
</gene>
<dbReference type="EMBL" id="JABBNB010000004">
    <property type="protein sequence ID" value="NMO00594.1"/>
    <property type="molecule type" value="Genomic_DNA"/>
</dbReference>
<dbReference type="PANTHER" id="PTHR47585:SF1">
    <property type="entry name" value="DUF1446 DOMAIN-CONTAINING PROTEIN"/>
    <property type="match status" value="1"/>
</dbReference>
<name>A0A848KNG9_9ACTN</name>
<feature type="domain" description="AtuA-like ferredoxin-fold" evidence="3">
    <location>
        <begin position="483"/>
        <end position="577"/>
    </location>
</feature>
<evidence type="ECO:0000256" key="1">
    <source>
        <dbReference type="SAM" id="MobiDB-lite"/>
    </source>
</evidence>
<sequence length="602" mass="64350">MIENRPVRIGNISGFYGDRLSAFREMIDGGPLDVVTGDYLAELTMLILWKAKAKDPHTGYARTFLTQLRDVLADCVDRGIKVVVNAGGLNPAGLATEVRKVAADLGVDVSVAHVEGDDIAPRLAELTAAGHRLTNIDTGVDLADAGIEPVSANVYLGGWGIAAALAAGADIVVCPRVTDASLVVGAAAWWHDWARDDFDALAGAVLAGHIIECGPQATGGNYSQIGEVTDRSYPGFPIAEIADDGAFVITKHPGTGGLVSVGTVTAQILYEINHPQYLNPDVVAHFDTARLHLESPSRVRVSGVRGTPPPETSKVAMNYVGGYRNTMTMVITGLDVEEKAAWALDELFDIIGGRTQFADVDVQLLRYDTPDPPTAAQSTAHLRVTVKDPDRRKVDRRFSNAVMELFLGGYAGFHTTTPPSSATEYGVYWPALIDSGEVSHVVVHADGSRQDIPHTPGVPQPRTESPHVPTPPVVHDGDTVRAPLGRVAAARSGDKGGSANVGVWTDTDDRWEWLRATLTVDAFADLVPEAVGLPITRYELPNLRALNFVVERFLGEGVASSTRPDAQAKGLGEYIRARHLPIPDRLLTNPPASPPTTQGELR</sequence>
<dbReference type="InterPro" id="IPR056362">
    <property type="entry name" value="AtuA-like_ferredoxin_dom"/>
</dbReference>
<dbReference type="Pfam" id="PF23544">
    <property type="entry name" value="AtuA_ferredoxin"/>
    <property type="match status" value="1"/>
</dbReference>
<keyword evidence="5" id="KW-1185">Reference proteome</keyword>